<dbReference type="AlphaFoldDB" id="A0A1G5J2M9"/>
<dbReference type="PANTHER" id="PTHR39556">
    <property type="entry name" value="PROTEIN, PUTATIVE-RELATED"/>
    <property type="match status" value="1"/>
</dbReference>
<feature type="transmembrane region" description="Helical" evidence="1">
    <location>
        <begin position="170"/>
        <end position="191"/>
    </location>
</feature>
<dbReference type="Proteomes" id="UP000198636">
    <property type="component" value="Unassembled WGS sequence"/>
</dbReference>
<feature type="transmembrane region" description="Helical" evidence="1">
    <location>
        <begin position="379"/>
        <end position="398"/>
    </location>
</feature>
<feature type="transmembrane region" description="Helical" evidence="1">
    <location>
        <begin position="296"/>
        <end position="317"/>
    </location>
</feature>
<reference evidence="2 3" key="1">
    <citation type="submission" date="2016-10" db="EMBL/GenBank/DDBJ databases">
        <authorList>
            <person name="de Groot N.N."/>
        </authorList>
    </citation>
    <scope>NUCLEOTIDE SEQUENCE [LARGE SCALE GENOMIC DNA]</scope>
    <source>
        <strain evidence="2 3">DSM 18978</strain>
    </source>
</reference>
<protein>
    <recommendedName>
        <fullName evidence="4">DUF401 family protein</fullName>
    </recommendedName>
</protein>
<feature type="transmembrane region" description="Helical" evidence="1">
    <location>
        <begin position="45"/>
        <end position="71"/>
    </location>
</feature>
<gene>
    <name evidence="2" type="ORF">SAMN03080606_02629</name>
</gene>
<dbReference type="Pfam" id="PF04165">
    <property type="entry name" value="DUF401"/>
    <property type="match status" value="1"/>
</dbReference>
<keyword evidence="1" id="KW-1133">Transmembrane helix</keyword>
<sequence length="401" mass="44864">MELIKLLAIFLLIILLLRLKLNLGISMTASAIVMGLVFGMDLYEITNIVIQSIISMTTIKTTLLLLIIMFLENIMRRKNLLLKIVESLRIIIGDYRIVMPILPAFLGLLPSAGGAMFSAPLVADVCEDDHITPERKSVINFWFRHIWECVLPLYPAVIITSEILKVDLLIFMKILFPFCLLTILLGLPYIYYGLRAPETDCRQRNKASLNNYISLIKGTAPILTILMLILLFKIDIIISLLFVVVALLIIYRYKWKDLANSLIEAFSLKIIMLVLGVMLFKNMLEGTGIVTQLPLIFSNMGIPTIAVVILLPFIVAFLTGMSQAYAAVAFPILVGLSPTLDLKLMALGFVSGFVGIMLSPMHLCLVLTTDYFNAKLEKVIVMMLLPLGVIMGCGYLYYSIF</sequence>
<feature type="transmembrane region" description="Helical" evidence="1">
    <location>
        <begin position="346"/>
        <end position="367"/>
    </location>
</feature>
<dbReference type="EMBL" id="FMUS01000017">
    <property type="protein sequence ID" value="SCY82444.1"/>
    <property type="molecule type" value="Genomic_DNA"/>
</dbReference>
<keyword evidence="3" id="KW-1185">Reference proteome</keyword>
<evidence type="ECO:0000313" key="3">
    <source>
        <dbReference type="Proteomes" id="UP000198636"/>
    </source>
</evidence>
<evidence type="ECO:0000256" key="1">
    <source>
        <dbReference type="SAM" id="Phobius"/>
    </source>
</evidence>
<keyword evidence="1" id="KW-0812">Transmembrane</keyword>
<dbReference type="PANTHER" id="PTHR39556:SF1">
    <property type="entry name" value="PROTEIN, PUTATIVE-RELATED"/>
    <property type="match status" value="1"/>
</dbReference>
<organism evidence="2 3">
    <name type="scientific">Alkaliphilus peptidifermentans DSM 18978</name>
    <dbReference type="NCBI Taxonomy" id="1120976"/>
    <lineage>
        <taxon>Bacteria</taxon>
        <taxon>Bacillati</taxon>
        <taxon>Bacillota</taxon>
        <taxon>Clostridia</taxon>
        <taxon>Peptostreptococcales</taxon>
        <taxon>Natronincolaceae</taxon>
        <taxon>Alkaliphilus</taxon>
    </lineage>
</organism>
<keyword evidence="1" id="KW-0472">Membrane</keyword>
<proteinExistence type="predicted"/>
<dbReference type="InterPro" id="IPR007294">
    <property type="entry name" value="DUF401"/>
</dbReference>
<feature type="transmembrane region" description="Helical" evidence="1">
    <location>
        <begin position="212"/>
        <end position="230"/>
    </location>
</feature>
<dbReference type="STRING" id="1120976.SAMN03080606_02629"/>
<feature type="transmembrane region" description="Helical" evidence="1">
    <location>
        <begin position="324"/>
        <end position="340"/>
    </location>
</feature>
<accession>A0A1G5J2M9</accession>
<evidence type="ECO:0008006" key="4">
    <source>
        <dbReference type="Google" id="ProtNLM"/>
    </source>
</evidence>
<feature type="transmembrane region" description="Helical" evidence="1">
    <location>
        <begin position="265"/>
        <end position="284"/>
    </location>
</feature>
<feature type="transmembrane region" description="Helical" evidence="1">
    <location>
        <begin position="236"/>
        <end position="253"/>
    </location>
</feature>
<name>A0A1G5J2M9_9FIRM</name>
<dbReference type="OrthoDB" id="367235at2"/>
<dbReference type="RefSeq" id="WP_091544194.1">
    <property type="nucleotide sequence ID" value="NZ_FMUS01000017.1"/>
</dbReference>
<evidence type="ECO:0000313" key="2">
    <source>
        <dbReference type="EMBL" id="SCY82444.1"/>
    </source>
</evidence>